<feature type="compositionally biased region" description="Basic residues" evidence="1">
    <location>
        <begin position="459"/>
        <end position="468"/>
    </location>
</feature>
<evidence type="ECO:0000256" key="1">
    <source>
        <dbReference type="SAM" id="MobiDB-lite"/>
    </source>
</evidence>
<feature type="region of interest" description="Disordered" evidence="1">
    <location>
        <begin position="207"/>
        <end position="265"/>
    </location>
</feature>
<dbReference type="SUPFAM" id="SSF47459">
    <property type="entry name" value="HLH, helix-loop-helix DNA-binding domain"/>
    <property type="match status" value="1"/>
</dbReference>
<accession>A0A6H5IBQ0</accession>
<organism evidence="3 4">
    <name type="scientific">Trichogramma brassicae</name>
    <dbReference type="NCBI Taxonomy" id="86971"/>
    <lineage>
        <taxon>Eukaryota</taxon>
        <taxon>Metazoa</taxon>
        <taxon>Ecdysozoa</taxon>
        <taxon>Arthropoda</taxon>
        <taxon>Hexapoda</taxon>
        <taxon>Insecta</taxon>
        <taxon>Pterygota</taxon>
        <taxon>Neoptera</taxon>
        <taxon>Endopterygota</taxon>
        <taxon>Hymenoptera</taxon>
        <taxon>Apocrita</taxon>
        <taxon>Proctotrupomorpha</taxon>
        <taxon>Chalcidoidea</taxon>
        <taxon>Trichogrammatidae</taxon>
        <taxon>Trichogramma</taxon>
    </lineage>
</organism>
<dbReference type="GO" id="GO:0032502">
    <property type="term" value="P:developmental process"/>
    <property type="evidence" value="ECO:0007669"/>
    <property type="project" value="TreeGrafter"/>
</dbReference>
<gene>
    <name evidence="3" type="ORF">TBRA_LOCUS5017</name>
</gene>
<feature type="compositionally biased region" description="Polar residues" evidence="1">
    <location>
        <begin position="220"/>
        <end position="230"/>
    </location>
</feature>
<feature type="compositionally biased region" description="Low complexity" evidence="1">
    <location>
        <begin position="54"/>
        <end position="68"/>
    </location>
</feature>
<keyword evidence="4" id="KW-1185">Reference proteome</keyword>
<dbReference type="GO" id="GO:0000977">
    <property type="term" value="F:RNA polymerase II transcription regulatory region sequence-specific DNA binding"/>
    <property type="evidence" value="ECO:0007669"/>
    <property type="project" value="TreeGrafter"/>
</dbReference>
<dbReference type="InterPro" id="IPR050283">
    <property type="entry name" value="E-box_TF_Regulators"/>
</dbReference>
<protein>
    <recommendedName>
        <fullName evidence="2">BHLH domain-containing protein</fullName>
    </recommendedName>
</protein>
<feature type="domain" description="BHLH" evidence="2">
    <location>
        <begin position="498"/>
        <end position="549"/>
    </location>
</feature>
<feature type="compositionally biased region" description="Low complexity" evidence="1">
    <location>
        <begin position="391"/>
        <end position="410"/>
    </location>
</feature>
<dbReference type="PROSITE" id="PS50888">
    <property type="entry name" value="BHLH"/>
    <property type="match status" value="1"/>
</dbReference>
<dbReference type="PANTHER" id="PTHR23349">
    <property type="entry name" value="BASIC HELIX-LOOP-HELIX TRANSCRIPTION FACTOR, TWIST"/>
    <property type="match status" value="1"/>
</dbReference>
<evidence type="ECO:0000313" key="4">
    <source>
        <dbReference type="Proteomes" id="UP000479190"/>
    </source>
</evidence>
<name>A0A6H5IBQ0_9HYME</name>
<feature type="region of interest" description="Disordered" evidence="1">
    <location>
        <begin position="391"/>
        <end position="509"/>
    </location>
</feature>
<sequence length="908" mass="104796">MHGISTTDDWIPTTVTDFNYYSGATMQSSPEQATEANSGMAHLSPATPQPAAMSNNKNGSSSDDNQQQNNNIYYDAINNPSYREYLEYLDEVEQQPLDYDHLVQQPNNNNVQSQSQQQEATVLTSPLHLTPMNNHTQPKSVYQQRVDVVQGFIEQQQRQPSPVYTSVIQRASQQYPSASTNNAYIQQTEQQPRHYMPQVIGELPQQPQYHQHHHHYQQQTMQSTYNDATHQYQQQQQQPQQQQQQQFAAPTPPHAQASSYWDAGTTEQQQQQTIIDVRKQALVGVVLQRYPRLFERDYVERIGASGKLGPDQLANRGHELAAWYAVQSLSLSSMTEYLAMCRLVEPLPQELDALVTLDEHQQQQQQMQQMQQQVAVVAPLREINRPQQLYQEQTQLQQPQMQQQQQQQQPKKTRQKRKAKEPTTTPRQTKRQKLQQEQPPDLSFLQPQQPLEEEQQHQQQRRAYKRKSLVVDQEIVTLDSENKRPKPSKCRDREQAAKQREAANQRERERTHCLNQAFADVRGRLPTMPADKMSKIMTLRIALHYVEFMQHVLDFIDYRDESELATLPHSIRTALLEMRKEPRDEAHTNEKLWFGFRMWRLELGQVEGEEKKLALAAAQAATLCTSANTEGPIDPSAFTDCKELFSRFPKTVRAGPLTSRSGRSSTRTVQGWSFRNKALVPTFGSKVYFKIVKLDRELRISNELPKSAQDVRWASDTPVASVVYTIYTYITPIVEYKLKKSKHPILRSKYFINKDDYFIPIFVLETMQFKLTVLRLPSCMKKFIFQWCPLRHLDGREVQHSQSIGASAVQVHRHGARRHDQVRVAGQSAPGLVQLLHGPLRPPELLLDRRERGQGAREIQSHGEDAAALRSAAGEAGRLIPVLIGYNVPLWHYFILFYKIGLRKYTFE</sequence>
<dbReference type="SMART" id="SM00353">
    <property type="entry name" value="HLH"/>
    <property type="match status" value="1"/>
</dbReference>
<feature type="compositionally biased region" description="Low complexity" evidence="1">
    <location>
        <begin position="231"/>
        <end position="257"/>
    </location>
</feature>
<dbReference type="PANTHER" id="PTHR23349:SF111">
    <property type="entry name" value="BHLH DOMAIN-CONTAINING PROTEIN"/>
    <property type="match status" value="1"/>
</dbReference>
<evidence type="ECO:0000259" key="2">
    <source>
        <dbReference type="PROSITE" id="PS50888"/>
    </source>
</evidence>
<dbReference type="EMBL" id="CADCXV010000699">
    <property type="protein sequence ID" value="CAB0033097.1"/>
    <property type="molecule type" value="Genomic_DNA"/>
</dbReference>
<dbReference type="Pfam" id="PF00010">
    <property type="entry name" value="HLH"/>
    <property type="match status" value="1"/>
</dbReference>
<dbReference type="GO" id="GO:0000981">
    <property type="term" value="F:DNA-binding transcription factor activity, RNA polymerase II-specific"/>
    <property type="evidence" value="ECO:0007669"/>
    <property type="project" value="TreeGrafter"/>
</dbReference>
<reference evidence="3 4" key="1">
    <citation type="submission" date="2020-02" db="EMBL/GenBank/DDBJ databases">
        <authorList>
            <person name="Ferguson B K."/>
        </authorList>
    </citation>
    <scope>NUCLEOTIDE SEQUENCE [LARGE SCALE GENOMIC DNA]</scope>
</reference>
<dbReference type="InterPro" id="IPR036638">
    <property type="entry name" value="HLH_DNA-bd_sf"/>
</dbReference>
<dbReference type="Gene3D" id="4.10.280.10">
    <property type="entry name" value="Helix-loop-helix DNA-binding domain"/>
    <property type="match status" value="1"/>
</dbReference>
<evidence type="ECO:0000313" key="3">
    <source>
        <dbReference type="EMBL" id="CAB0033097.1"/>
    </source>
</evidence>
<proteinExistence type="predicted"/>
<feature type="compositionally biased region" description="Basic and acidic residues" evidence="1">
    <location>
        <begin position="480"/>
        <end position="509"/>
    </location>
</feature>
<feature type="region of interest" description="Disordered" evidence="1">
    <location>
        <begin position="29"/>
        <end position="68"/>
    </location>
</feature>
<dbReference type="AlphaFoldDB" id="A0A6H5IBQ0"/>
<dbReference type="OrthoDB" id="8583783at2759"/>
<dbReference type="GO" id="GO:0046983">
    <property type="term" value="F:protein dimerization activity"/>
    <property type="evidence" value="ECO:0007669"/>
    <property type="project" value="InterPro"/>
</dbReference>
<dbReference type="Proteomes" id="UP000479190">
    <property type="component" value="Unassembled WGS sequence"/>
</dbReference>
<dbReference type="InterPro" id="IPR011598">
    <property type="entry name" value="bHLH_dom"/>
</dbReference>